<evidence type="ECO:0000256" key="8">
    <source>
        <dbReference type="ARBA" id="ARBA00022840"/>
    </source>
</evidence>
<dbReference type="GO" id="GO:0005524">
    <property type="term" value="F:ATP binding"/>
    <property type="evidence" value="ECO:0007669"/>
    <property type="project" value="UniProtKB-KW"/>
</dbReference>
<dbReference type="GO" id="GO:0043531">
    <property type="term" value="F:ADP binding"/>
    <property type="evidence" value="ECO:0007669"/>
    <property type="project" value="InterPro"/>
</dbReference>
<dbReference type="InterPro" id="IPR042197">
    <property type="entry name" value="Apaf_helical"/>
</dbReference>
<dbReference type="InterPro" id="IPR036388">
    <property type="entry name" value="WH-like_DNA-bd_sf"/>
</dbReference>
<reference evidence="13" key="1">
    <citation type="journal article" date="2018" name="Gigascience">
        <title>Genome assembly of the Pink Ipe (Handroanthus impetiginosus, Bignoniaceae), a highly valued, ecologically keystone Neotropical timber forest tree.</title>
        <authorList>
            <person name="Silva-Junior O.B."/>
            <person name="Grattapaglia D."/>
            <person name="Novaes E."/>
            <person name="Collevatti R.G."/>
        </authorList>
    </citation>
    <scope>NUCLEOTIDE SEQUENCE [LARGE SCALE GENOMIC DNA]</scope>
    <source>
        <strain evidence="13">cv. UFG-1</strain>
    </source>
</reference>
<evidence type="ECO:0000256" key="4">
    <source>
        <dbReference type="ARBA" id="ARBA00022614"/>
    </source>
</evidence>
<evidence type="ECO:0000256" key="7">
    <source>
        <dbReference type="ARBA" id="ARBA00022821"/>
    </source>
</evidence>
<dbReference type="PANTHER" id="PTHR23155">
    <property type="entry name" value="DISEASE RESISTANCE PROTEIN RP"/>
    <property type="match status" value="1"/>
</dbReference>
<feature type="coiled-coil region" evidence="9">
    <location>
        <begin position="50"/>
        <end position="77"/>
    </location>
</feature>
<dbReference type="InterPro" id="IPR044974">
    <property type="entry name" value="Disease_R_plants"/>
</dbReference>
<dbReference type="SUPFAM" id="SSF52540">
    <property type="entry name" value="P-loop containing nucleoside triphosphate hydrolases"/>
    <property type="match status" value="1"/>
</dbReference>
<dbReference type="FunFam" id="1.10.10.10:FF:000322">
    <property type="entry name" value="Probable disease resistance protein At1g63360"/>
    <property type="match status" value="1"/>
</dbReference>
<accession>A0A2G9HW17</accession>
<sequence>MAVVAYAAVVSLMHVLDQIPAMHKLHLDRNHIQILRENVSFLQDFLEVHSQRFSEDLEDLARQIAAVADEAEDIIDAHVVDQLKSQRPEDESYMDLSSFCKDIDRVIEKMDLIKKELMMVKEGMTVQEQQHRVSVLASSSATRSSGKNTMVGFDEHLIRIMDELTGYKSDLQILPIVGMGGIGKTTLARNVFENSLIAYHFHVRLWVRISQGYSIDGILLGLLQDMGVCEKDKKSGEDLAELGEKLYKSLSGRKYLIVMDDVWSRDVWNDIKLFFPDNKSGSRIMVTTRLLNVVGSLGCHNPYLLDFLDEDQSWNLFCEEAFTEGCPPELEEIGKKIARSCRGLPLAIVVIGGLLSNSNMTRQYWEFVAENVSSFANSGNEEHCLKILSLSYKHLPIHLKPCFLYMRVFPDDVQIVVSELIKAWVAEGFLKPIRSKTLEEVAEEYLKDLIGRNLILICKWTLNGKIKKCSIHDFLRDLCLRESEKEHFYHVPKVQVMDFWNDDLKKCFLCSNPHPSTNIYLPQIHDISQPTSLASCFVCNVCRIMHPQLDRSRVVRAIDMPFEGYPQPNKLRYLNLSIGSSDTGSNGSPI</sequence>
<dbReference type="Gene3D" id="1.20.5.4130">
    <property type="match status" value="1"/>
</dbReference>
<dbReference type="InterPro" id="IPR058922">
    <property type="entry name" value="WHD_DRP"/>
</dbReference>
<organism evidence="12 13">
    <name type="scientific">Handroanthus impetiginosus</name>
    <dbReference type="NCBI Taxonomy" id="429701"/>
    <lineage>
        <taxon>Eukaryota</taxon>
        <taxon>Viridiplantae</taxon>
        <taxon>Streptophyta</taxon>
        <taxon>Embryophyta</taxon>
        <taxon>Tracheophyta</taxon>
        <taxon>Spermatophyta</taxon>
        <taxon>Magnoliopsida</taxon>
        <taxon>eudicotyledons</taxon>
        <taxon>Gunneridae</taxon>
        <taxon>Pentapetalae</taxon>
        <taxon>asterids</taxon>
        <taxon>lamiids</taxon>
        <taxon>Lamiales</taxon>
        <taxon>Bignoniaceae</taxon>
        <taxon>Crescentiina</taxon>
        <taxon>Tabebuia alliance</taxon>
        <taxon>Handroanthus</taxon>
    </lineage>
</organism>
<evidence type="ECO:0000256" key="5">
    <source>
        <dbReference type="ARBA" id="ARBA00022737"/>
    </source>
</evidence>
<dbReference type="EMBL" id="NKXS01000930">
    <property type="protein sequence ID" value="PIN21530.1"/>
    <property type="molecule type" value="Genomic_DNA"/>
</dbReference>
<dbReference type="FunFam" id="3.40.50.300:FF:001091">
    <property type="entry name" value="Probable disease resistance protein At1g61300"/>
    <property type="match status" value="1"/>
</dbReference>
<keyword evidence="4" id="KW-0433">Leucine-rich repeat</keyword>
<protein>
    <submittedName>
        <fullName evidence="12">Uncharacterized protein</fullName>
    </submittedName>
</protein>
<keyword evidence="9" id="KW-0175">Coiled coil</keyword>
<evidence type="ECO:0000259" key="10">
    <source>
        <dbReference type="Pfam" id="PF00931"/>
    </source>
</evidence>
<dbReference type="AlphaFoldDB" id="A0A2G9HW17"/>
<evidence type="ECO:0000313" key="13">
    <source>
        <dbReference type="Proteomes" id="UP000231279"/>
    </source>
</evidence>
<keyword evidence="8" id="KW-0067">ATP-binding</keyword>
<gene>
    <name evidence="12" type="ORF">CDL12_05776</name>
</gene>
<evidence type="ECO:0000256" key="6">
    <source>
        <dbReference type="ARBA" id="ARBA00022741"/>
    </source>
</evidence>
<dbReference type="GO" id="GO:0098542">
    <property type="term" value="P:defense response to other organism"/>
    <property type="evidence" value="ECO:0007669"/>
    <property type="project" value="TreeGrafter"/>
</dbReference>
<dbReference type="Gene3D" id="1.10.10.10">
    <property type="entry name" value="Winged helix-like DNA-binding domain superfamily/Winged helix DNA-binding domain"/>
    <property type="match status" value="1"/>
</dbReference>
<evidence type="ECO:0000256" key="3">
    <source>
        <dbReference type="ARBA" id="ARBA00022490"/>
    </source>
</evidence>
<comment type="subcellular location">
    <subcellularLocation>
        <location evidence="1">Cytoplasm</location>
    </subcellularLocation>
</comment>
<dbReference type="STRING" id="429701.A0A2G9HW17"/>
<dbReference type="FunFam" id="1.10.8.430:FF:000003">
    <property type="entry name" value="Probable disease resistance protein At5g66910"/>
    <property type="match status" value="1"/>
</dbReference>
<dbReference type="GO" id="GO:0005737">
    <property type="term" value="C:cytoplasm"/>
    <property type="evidence" value="ECO:0007669"/>
    <property type="project" value="UniProtKB-SubCell"/>
</dbReference>
<name>A0A2G9HW17_9LAMI</name>
<evidence type="ECO:0000256" key="9">
    <source>
        <dbReference type="SAM" id="Coils"/>
    </source>
</evidence>
<keyword evidence="5" id="KW-0677">Repeat</keyword>
<dbReference type="Pfam" id="PF23559">
    <property type="entry name" value="WHD_DRP"/>
    <property type="match status" value="1"/>
</dbReference>
<feature type="domain" description="NB-ARC" evidence="10">
    <location>
        <begin position="155"/>
        <end position="323"/>
    </location>
</feature>
<dbReference type="Gene3D" id="3.40.50.300">
    <property type="entry name" value="P-loop containing nucleotide triphosphate hydrolases"/>
    <property type="match status" value="1"/>
</dbReference>
<keyword evidence="7" id="KW-0611">Plant defense</keyword>
<keyword evidence="6" id="KW-0547">Nucleotide-binding</keyword>
<evidence type="ECO:0000313" key="12">
    <source>
        <dbReference type="EMBL" id="PIN21530.1"/>
    </source>
</evidence>
<dbReference type="OrthoDB" id="1283970at2759"/>
<keyword evidence="3" id="KW-0963">Cytoplasm</keyword>
<dbReference type="Proteomes" id="UP000231279">
    <property type="component" value="Unassembled WGS sequence"/>
</dbReference>
<dbReference type="InterPro" id="IPR002182">
    <property type="entry name" value="NB-ARC"/>
</dbReference>
<dbReference type="Pfam" id="PF00931">
    <property type="entry name" value="NB-ARC"/>
    <property type="match status" value="1"/>
</dbReference>
<comment type="caution">
    <text evidence="12">The sequence shown here is derived from an EMBL/GenBank/DDBJ whole genome shotgun (WGS) entry which is preliminary data.</text>
</comment>
<evidence type="ECO:0000259" key="11">
    <source>
        <dbReference type="Pfam" id="PF23559"/>
    </source>
</evidence>
<dbReference type="Gene3D" id="1.10.8.430">
    <property type="entry name" value="Helical domain of apoptotic protease-activating factors"/>
    <property type="match status" value="1"/>
</dbReference>
<dbReference type="InterPro" id="IPR027417">
    <property type="entry name" value="P-loop_NTPase"/>
</dbReference>
<evidence type="ECO:0000256" key="1">
    <source>
        <dbReference type="ARBA" id="ARBA00004496"/>
    </source>
</evidence>
<evidence type="ECO:0000256" key="2">
    <source>
        <dbReference type="ARBA" id="ARBA00008894"/>
    </source>
</evidence>
<proteinExistence type="inferred from homology"/>
<dbReference type="GO" id="GO:0051607">
    <property type="term" value="P:defense response to virus"/>
    <property type="evidence" value="ECO:0007669"/>
    <property type="project" value="UniProtKB-ARBA"/>
</dbReference>
<dbReference type="PANTHER" id="PTHR23155:SF1152">
    <property type="entry name" value="AAA+ ATPASE DOMAIN-CONTAINING PROTEIN"/>
    <property type="match status" value="1"/>
</dbReference>
<comment type="similarity">
    <text evidence="2">Belongs to the disease resistance NB-LRR family.</text>
</comment>
<keyword evidence="13" id="KW-1185">Reference proteome</keyword>
<dbReference type="PRINTS" id="PR00364">
    <property type="entry name" value="DISEASERSIST"/>
</dbReference>
<feature type="domain" description="Disease resistance protein winged helix" evidence="11">
    <location>
        <begin position="408"/>
        <end position="479"/>
    </location>
</feature>